<dbReference type="InterPro" id="IPR012674">
    <property type="entry name" value="Calycin"/>
</dbReference>
<evidence type="ECO:0000256" key="1">
    <source>
        <dbReference type="ARBA" id="ARBA00010681"/>
    </source>
</evidence>
<comment type="function">
    <text evidence="3">Covalently attaches a chromophore to Cys residue(s) of phycobiliproteins.</text>
</comment>
<evidence type="ECO:0000313" key="4">
    <source>
        <dbReference type="EMBL" id="SAY39137.1"/>
    </source>
</evidence>
<sequence>MVDFLRLSAGTWLSVRSVHHFDFSPDQSGESNLIITLLEQGDEAVQRVCAQQQVPGSTATMGARFQWQGNHRQGPADERYGAVLVDLPGPGQGCGRLVRDVGYVEATPVISPYRFGEDGLLTIHTVYDRNVGRERCWFLNEDVRVRVGTVQLMDGPNLVSYATETRCTPLEELEKLRREAQGRCESS</sequence>
<evidence type="ECO:0000256" key="2">
    <source>
        <dbReference type="ARBA" id="ARBA00023239"/>
    </source>
</evidence>
<dbReference type="HAMAP" id="MF_01459">
    <property type="entry name" value="Chrphore_lyase_CpxS"/>
    <property type="match status" value="1"/>
</dbReference>
<dbReference type="Gene3D" id="2.40.128.20">
    <property type="match status" value="1"/>
</dbReference>
<dbReference type="EC" id="4.-.-.-" evidence="3"/>
<evidence type="ECO:0000313" key="5">
    <source>
        <dbReference type="Proteomes" id="UP000182631"/>
    </source>
</evidence>
<accession>A0A171DH82</accession>
<keyword evidence="2 3" id="KW-0456">Lyase</keyword>
<reference evidence="5" key="1">
    <citation type="submission" date="2016-02" db="EMBL/GenBank/DDBJ databases">
        <authorList>
            <person name="liu f."/>
        </authorList>
    </citation>
    <scope>NUCLEOTIDE SEQUENCE [LARGE SCALE GENOMIC DNA]</scope>
</reference>
<dbReference type="Proteomes" id="UP000182631">
    <property type="component" value="Unassembled WGS sequence"/>
</dbReference>
<dbReference type="Pfam" id="PF09367">
    <property type="entry name" value="CpeS"/>
    <property type="match status" value="1"/>
</dbReference>
<protein>
    <recommendedName>
        <fullName evidence="3">Chromophore lyase CpcS/CpeS</fullName>
        <ecNumber evidence="3">4.-.-.-</ecNumber>
    </recommendedName>
</protein>
<dbReference type="GO" id="GO:0017006">
    <property type="term" value="P:protein-tetrapyrrole linkage"/>
    <property type="evidence" value="ECO:0007669"/>
    <property type="project" value="UniProtKB-UniRule"/>
</dbReference>
<gene>
    <name evidence="3" type="primary">cpcS</name>
    <name evidence="4" type="ORF">FLM9_1201</name>
</gene>
<comment type="similarity">
    <text evidence="1 3">Belongs to the CpcS/CpeS biliprotein lyase family.</text>
</comment>
<dbReference type="InterPro" id="IPR018536">
    <property type="entry name" value="CpcS/CpeS"/>
</dbReference>
<dbReference type="CDD" id="cd19433">
    <property type="entry name" value="lipocalin_CpcS-CpeS"/>
    <property type="match status" value="1"/>
</dbReference>
<organism evidence="4 5">
    <name type="scientific">Candidatus Synechococcus spongiarum</name>
    <dbReference type="NCBI Taxonomy" id="431041"/>
    <lineage>
        <taxon>Bacteria</taxon>
        <taxon>Bacillati</taxon>
        <taxon>Cyanobacteriota</taxon>
        <taxon>Cyanophyceae</taxon>
        <taxon>Synechococcales</taxon>
        <taxon>Synechococcaceae</taxon>
        <taxon>Synechococcus</taxon>
    </lineage>
</organism>
<keyword evidence="5" id="KW-1185">Reference proteome</keyword>
<dbReference type="AlphaFoldDB" id="A0A171DH82"/>
<proteinExistence type="inferred from homology"/>
<name>A0A171DH82_9SYNE</name>
<evidence type="ECO:0000256" key="3">
    <source>
        <dbReference type="HAMAP-Rule" id="MF_01459"/>
    </source>
</evidence>
<dbReference type="GO" id="GO:0016829">
    <property type="term" value="F:lyase activity"/>
    <property type="evidence" value="ECO:0007669"/>
    <property type="project" value="UniProtKB-KW"/>
</dbReference>
<dbReference type="EMBL" id="FITM01000132">
    <property type="protein sequence ID" value="SAY39137.1"/>
    <property type="molecule type" value="Genomic_DNA"/>
</dbReference>